<feature type="compositionally biased region" description="Basic residues" evidence="1">
    <location>
        <begin position="168"/>
        <end position="181"/>
    </location>
</feature>
<dbReference type="InterPro" id="IPR036567">
    <property type="entry name" value="RHF-like"/>
</dbReference>
<sequence length="181" mass="20626">MKCPLQISYENLPESEALSSHIRQRADKLEQVFQHLIACNVTVSLPHRHSQQGERYLVQVDVTAPGTELVSNKQNHEDVYVAVRDAFDATRRLLEERARHLRGQTKQHAEPMHGTVARLLDDFGFIEGDDGNDYYFSPENLVDQAFDKLTEGTPVQFLPEVAQEGRQAKRVSTGKHRYNAD</sequence>
<feature type="region of interest" description="Disordered" evidence="1">
    <location>
        <begin position="162"/>
        <end position="181"/>
    </location>
</feature>
<dbReference type="GO" id="GO:0003676">
    <property type="term" value="F:nucleic acid binding"/>
    <property type="evidence" value="ECO:0007669"/>
    <property type="project" value="InterPro"/>
</dbReference>
<dbReference type="Pfam" id="PF02482">
    <property type="entry name" value="Ribosomal_S30AE"/>
    <property type="match status" value="1"/>
</dbReference>
<dbReference type="Proteomes" id="UP000254537">
    <property type="component" value="Chromosome"/>
</dbReference>
<dbReference type="RefSeq" id="WP_115434080.1">
    <property type="nucleotide sequence ID" value="NZ_CP031337.1"/>
</dbReference>
<dbReference type="InterPro" id="IPR002059">
    <property type="entry name" value="CSP_DNA-bd"/>
</dbReference>
<organism evidence="3 4">
    <name type="scientific">Crenobacter cavernae</name>
    <dbReference type="NCBI Taxonomy" id="2290923"/>
    <lineage>
        <taxon>Bacteria</taxon>
        <taxon>Pseudomonadati</taxon>
        <taxon>Pseudomonadota</taxon>
        <taxon>Betaproteobacteria</taxon>
        <taxon>Neisseriales</taxon>
        <taxon>Neisseriaceae</taxon>
        <taxon>Crenobacter</taxon>
    </lineage>
</organism>
<dbReference type="AlphaFoldDB" id="A0A345Y898"/>
<dbReference type="SUPFAM" id="SSF69754">
    <property type="entry name" value="Ribosome binding protein Y (YfiA homologue)"/>
    <property type="match status" value="1"/>
</dbReference>
<dbReference type="Gene3D" id="3.30.160.100">
    <property type="entry name" value="Ribosome hibernation promotion factor-like"/>
    <property type="match status" value="1"/>
</dbReference>
<evidence type="ECO:0000256" key="1">
    <source>
        <dbReference type="SAM" id="MobiDB-lite"/>
    </source>
</evidence>
<dbReference type="EMBL" id="CP031337">
    <property type="protein sequence ID" value="AXK40150.1"/>
    <property type="molecule type" value="Genomic_DNA"/>
</dbReference>
<dbReference type="KEGG" id="ccah:DWG20_12215"/>
<dbReference type="SMART" id="SM00357">
    <property type="entry name" value="CSP"/>
    <property type="match status" value="1"/>
</dbReference>
<proteinExistence type="predicted"/>
<protein>
    <submittedName>
        <fullName evidence="3">HPF/RaiA family ribosome-associated protein</fullName>
    </submittedName>
</protein>
<evidence type="ECO:0000259" key="2">
    <source>
        <dbReference type="SMART" id="SM00357"/>
    </source>
</evidence>
<gene>
    <name evidence="3" type="ORF">DWG20_12215</name>
</gene>
<dbReference type="OrthoDB" id="9782252at2"/>
<dbReference type="CDD" id="cd00552">
    <property type="entry name" value="RaiA"/>
    <property type="match status" value="1"/>
</dbReference>
<dbReference type="InterPro" id="IPR011129">
    <property type="entry name" value="CSD"/>
</dbReference>
<dbReference type="GO" id="GO:0005829">
    <property type="term" value="C:cytosol"/>
    <property type="evidence" value="ECO:0007669"/>
    <property type="project" value="UniProtKB-ARBA"/>
</dbReference>
<dbReference type="Pfam" id="PF00313">
    <property type="entry name" value="CSD"/>
    <property type="match status" value="1"/>
</dbReference>
<name>A0A345Y898_9NEIS</name>
<dbReference type="InterPro" id="IPR003489">
    <property type="entry name" value="RHF/RaiA"/>
</dbReference>
<reference evidence="3 4" key="1">
    <citation type="submission" date="2018-07" db="EMBL/GenBank/DDBJ databases">
        <title>Crenobacter cavernae sp. nov., isolated from a karst cave.</title>
        <authorList>
            <person name="Zhu H."/>
        </authorList>
    </citation>
    <scope>NUCLEOTIDE SEQUENCE [LARGE SCALE GENOMIC DNA]</scope>
    <source>
        <strain evidence="3 4">K1W11S-77</strain>
    </source>
</reference>
<dbReference type="InterPro" id="IPR012340">
    <property type="entry name" value="NA-bd_OB-fold"/>
</dbReference>
<evidence type="ECO:0000313" key="4">
    <source>
        <dbReference type="Proteomes" id="UP000254537"/>
    </source>
</evidence>
<dbReference type="Gene3D" id="2.40.50.140">
    <property type="entry name" value="Nucleic acid-binding proteins"/>
    <property type="match status" value="1"/>
</dbReference>
<dbReference type="SUPFAM" id="SSF50249">
    <property type="entry name" value="Nucleic acid-binding proteins"/>
    <property type="match status" value="1"/>
</dbReference>
<accession>A0A345Y898</accession>
<evidence type="ECO:0000313" key="3">
    <source>
        <dbReference type="EMBL" id="AXK40150.1"/>
    </source>
</evidence>
<feature type="domain" description="Cold-shock" evidence="2">
    <location>
        <begin position="113"/>
        <end position="174"/>
    </location>
</feature>